<feature type="non-terminal residue" evidence="1">
    <location>
        <position position="44"/>
    </location>
</feature>
<proteinExistence type="predicted"/>
<organism evidence="1 2">
    <name type="scientific">Dentiscutata heterogama</name>
    <dbReference type="NCBI Taxonomy" id="1316150"/>
    <lineage>
        <taxon>Eukaryota</taxon>
        <taxon>Fungi</taxon>
        <taxon>Fungi incertae sedis</taxon>
        <taxon>Mucoromycota</taxon>
        <taxon>Glomeromycotina</taxon>
        <taxon>Glomeromycetes</taxon>
        <taxon>Diversisporales</taxon>
        <taxon>Gigasporaceae</taxon>
        <taxon>Dentiscutata</taxon>
    </lineage>
</organism>
<dbReference type="Proteomes" id="UP000789702">
    <property type="component" value="Unassembled WGS sequence"/>
</dbReference>
<evidence type="ECO:0000313" key="2">
    <source>
        <dbReference type="Proteomes" id="UP000789702"/>
    </source>
</evidence>
<dbReference type="EMBL" id="CAJVPU010052059">
    <property type="protein sequence ID" value="CAG8762483.1"/>
    <property type="molecule type" value="Genomic_DNA"/>
</dbReference>
<keyword evidence="2" id="KW-1185">Reference proteome</keyword>
<reference evidence="1" key="1">
    <citation type="submission" date="2021-06" db="EMBL/GenBank/DDBJ databases">
        <authorList>
            <person name="Kallberg Y."/>
            <person name="Tangrot J."/>
            <person name="Rosling A."/>
        </authorList>
    </citation>
    <scope>NUCLEOTIDE SEQUENCE</scope>
    <source>
        <strain evidence="1">IL203A</strain>
    </source>
</reference>
<gene>
    <name evidence="1" type="ORF">DHETER_LOCUS15349</name>
</gene>
<evidence type="ECO:0000313" key="1">
    <source>
        <dbReference type="EMBL" id="CAG8762483.1"/>
    </source>
</evidence>
<accession>A0ACA9QQP0</accession>
<name>A0ACA9QQP0_9GLOM</name>
<feature type="non-terminal residue" evidence="1">
    <location>
        <position position="1"/>
    </location>
</feature>
<sequence>FIKYYVKKVIANLQKQFPNNSLYYFLYIFDPYEILFDKSALQNY</sequence>
<protein>
    <submittedName>
        <fullName evidence="1">15409_t:CDS:1</fullName>
    </submittedName>
</protein>
<comment type="caution">
    <text evidence="1">The sequence shown here is derived from an EMBL/GenBank/DDBJ whole genome shotgun (WGS) entry which is preliminary data.</text>
</comment>